<evidence type="ECO:0000259" key="4">
    <source>
        <dbReference type="PROSITE" id="PS50995"/>
    </source>
</evidence>
<dbReference type="SUPFAM" id="SSF46785">
    <property type="entry name" value="Winged helix' DNA-binding domain"/>
    <property type="match status" value="1"/>
</dbReference>
<evidence type="ECO:0000256" key="1">
    <source>
        <dbReference type="ARBA" id="ARBA00023015"/>
    </source>
</evidence>
<evidence type="ECO:0000313" key="6">
    <source>
        <dbReference type="Proteomes" id="UP001158066"/>
    </source>
</evidence>
<dbReference type="InterPro" id="IPR036390">
    <property type="entry name" value="WH_DNA-bd_sf"/>
</dbReference>
<dbReference type="InterPro" id="IPR000835">
    <property type="entry name" value="HTH_MarR-typ"/>
</dbReference>
<dbReference type="PANTHER" id="PTHR42756:SF1">
    <property type="entry name" value="TRANSCRIPTIONAL REPRESSOR OF EMRAB OPERON"/>
    <property type="match status" value="1"/>
</dbReference>
<dbReference type="Pfam" id="PF12802">
    <property type="entry name" value="MarR_2"/>
    <property type="match status" value="1"/>
</dbReference>
<keyword evidence="1" id="KW-0805">Transcription regulation</keyword>
<comment type="caution">
    <text evidence="5">The sequence shown here is derived from an EMBL/GenBank/DDBJ whole genome shotgun (WGS) entry which is preliminary data.</text>
</comment>
<dbReference type="InterPro" id="IPR036388">
    <property type="entry name" value="WH-like_DNA-bd_sf"/>
</dbReference>
<protein>
    <submittedName>
        <fullName evidence="5">DNA-binding transcriptional regulator, MarR family</fullName>
    </submittedName>
</protein>
<dbReference type="PROSITE" id="PS50995">
    <property type="entry name" value="HTH_MARR_2"/>
    <property type="match status" value="1"/>
</dbReference>
<evidence type="ECO:0000313" key="5">
    <source>
        <dbReference type="EMBL" id="SMP66386.1"/>
    </source>
</evidence>
<dbReference type="PRINTS" id="PR00598">
    <property type="entry name" value="HTHMARR"/>
</dbReference>
<keyword evidence="2 5" id="KW-0238">DNA-binding</keyword>
<name>A0AA46AK10_9CLOT</name>
<dbReference type="GO" id="GO:0003677">
    <property type="term" value="F:DNA binding"/>
    <property type="evidence" value="ECO:0007669"/>
    <property type="project" value="UniProtKB-KW"/>
</dbReference>
<sequence length="165" mass="18752">MKSVAGQGVPTQCTCETSADCCVEEVGQTVQHLVRVMQLFERDQIKPHGFTTSQAYVLTQLKRTPRLTMNELSEKLNARTSTMTRIVNNLVRDRYIERMREEKDRRMVVVSLTEKGQEAAETVEVSIQDYYRKIVANLPEGQVREVLQAVALLVEAFDEANPNCC</sequence>
<dbReference type="EMBL" id="FXUF01000014">
    <property type="protein sequence ID" value="SMP66386.1"/>
    <property type="molecule type" value="Genomic_DNA"/>
</dbReference>
<keyword evidence="6" id="KW-1185">Reference proteome</keyword>
<keyword evidence="3" id="KW-0804">Transcription</keyword>
<reference evidence="5" key="1">
    <citation type="submission" date="2017-05" db="EMBL/GenBank/DDBJ databases">
        <authorList>
            <person name="Varghese N."/>
            <person name="Submissions S."/>
        </authorList>
    </citation>
    <scope>NUCLEOTIDE SEQUENCE</scope>
    <source>
        <strain evidence="5">Su22</strain>
    </source>
</reference>
<proteinExistence type="predicted"/>
<dbReference type="PANTHER" id="PTHR42756">
    <property type="entry name" value="TRANSCRIPTIONAL REGULATOR, MARR"/>
    <property type="match status" value="1"/>
</dbReference>
<dbReference type="RefSeq" id="WP_283410258.1">
    <property type="nucleotide sequence ID" value="NZ_FXUF01000014.1"/>
</dbReference>
<feature type="domain" description="HTH marR-type" evidence="4">
    <location>
        <begin position="23"/>
        <end position="158"/>
    </location>
</feature>
<evidence type="ECO:0000256" key="2">
    <source>
        <dbReference type="ARBA" id="ARBA00023125"/>
    </source>
</evidence>
<dbReference type="GO" id="GO:0003700">
    <property type="term" value="F:DNA-binding transcription factor activity"/>
    <property type="evidence" value="ECO:0007669"/>
    <property type="project" value="InterPro"/>
</dbReference>
<accession>A0AA46AK10</accession>
<gene>
    <name evidence="5" type="ORF">SAMN06296020_11420</name>
</gene>
<dbReference type="Proteomes" id="UP001158066">
    <property type="component" value="Unassembled WGS sequence"/>
</dbReference>
<dbReference type="Gene3D" id="1.10.10.10">
    <property type="entry name" value="Winged helix-like DNA-binding domain superfamily/Winged helix DNA-binding domain"/>
    <property type="match status" value="1"/>
</dbReference>
<evidence type="ECO:0000256" key="3">
    <source>
        <dbReference type="ARBA" id="ARBA00023163"/>
    </source>
</evidence>
<organism evidence="5 6">
    <name type="scientific">Anoxynatronum buryatiense</name>
    <dbReference type="NCBI Taxonomy" id="489973"/>
    <lineage>
        <taxon>Bacteria</taxon>
        <taxon>Bacillati</taxon>
        <taxon>Bacillota</taxon>
        <taxon>Clostridia</taxon>
        <taxon>Eubacteriales</taxon>
        <taxon>Clostridiaceae</taxon>
        <taxon>Anoxynatronum</taxon>
    </lineage>
</organism>
<dbReference type="SMART" id="SM00347">
    <property type="entry name" value="HTH_MARR"/>
    <property type="match status" value="1"/>
</dbReference>
<dbReference type="AlphaFoldDB" id="A0AA46AK10"/>